<protein>
    <submittedName>
        <fullName evidence="1">Uncharacterized protein</fullName>
    </submittedName>
</protein>
<dbReference type="Proteomes" id="UP000499080">
    <property type="component" value="Unassembled WGS sequence"/>
</dbReference>
<keyword evidence="2" id="KW-1185">Reference proteome</keyword>
<accession>A0A4Y2U560</accession>
<dbReference type="AlphaFoldDB" id="A0A4Y2U560"/>
<organism evidence="1 2">
    <name type="scientific">Araneus ventricosus</name>
    <name type="common">Orbweaver spider</name>
    <name type="synonym">Epeira ventricosa</name>
    <dbReference type="NCBI Taxonomy" id="182803"/>
    <lineage>
        <taxon>Eukaryota</taxon>
        <taxon>Metazoa</taxon>
        <taxon>Ecdysozoa</taxon>
        <taxon>Arthropoda</taxon>
        <taxon>Chelicerata</taxon>
        <taxon>Arachnida</taxon>
        <taxon>Araneae</taxon>
        <taxon>Araneomorphae</taxon>
        <taxon>Entelegynae</taxon>
        <taxon>Araneoidea</taxon>
        <taxon>Araneidae</taxon>
        <taxon>Araneus</taxon>
    </lineage>
</organism>
<sequence>MASLPPTETADHQHSRRVYSQIQHWLGNKKRPDDWGWKIQVINSDEDDDDEPILPDDLVEASLTLHVEEDTDDLQNILDHKLQSEQDKVKRLGCRYQDHIYDCRLYYYYY</sequence>
<evidence type="ECO:0000313" key="2">
    <source>
        <dbReference type="Proteomes" id="UP000499080"/>
    </source>
</evidence>
<name>A0A4Y2U560_ARAVE</name>
<evidence type="ECO:0000313" key="1">
    <source>
        <dbReference type="EMBL" id="GBO06790.1"/>
    </source>
</evidence>
<proteinExistence type="predicted"/>
<gene>
    <name evidence="1" type="ORF">AVEN_66320_1</name>
</gene>
<comment type="caution">
    <text evidence="1">The sequence shown here is derived from an EMBL/GenBank/DDBJ whole genome shotgun (WGS) entry which is preliminary data.</text>
</comment>
<dbReference type="OrthoDB" id="8195485at2759"/>
<dbReference type="EMBL" id="BGPR01033024">
    <property type="protein sequence ID" value="GBO06790.1"/>
    <property type="molecule type" value="Genomic_DNA"/>
</dbReference>
<reference evidence="1 2" key="1">
    <citation type="journal article" date="2019" name="Sci. Rep.">
        <title>Orb-weaving spider Araneus ventricosus genome elucidates the spidroin gene catalogue.</title>
        <authorList>
            <person name="Kono N."/>
            <person name="Nakamura H."/>
            <person name="Ohtoshi R."/>
            <person name="Moran D.A.P."/>
            <person name="Shinohara A."/>
            <person name="Yoshida Y."/>
            <person name="Fujiwara M."/>
            <person name="Mori M."/>
            <person name="Tomita M."/>
            <person name="Arakawa K."/>
        </authorList>
    </citation>
    <scope>NUCLEOTIDE SEQUENCE [LARGE SCALE GENOMIC DNA]</scope>
</reference>